<evidence type="ECO:0000259" key="5">
    <source>
        <dbReference type="PROSITE" id="PS50893"/>
    </source>
</evidence>
<keyword evidence="3 6" id="KW-0067">ATP-binding</keyword>
<reference evidence="7" key="1">
    <citation type="submission" date="2016-10" db="EMBL/GenBank/DDBJ databases">
        <authorList>
            <person name="Varghese N."/>
            <person name="Submissions S."/>
        </authorList>
    </citation>
    <scope>NUCLEOTIDE SEQUENCE [LARGE SCALE GENOMIC DNA]</scope>
    <source>
        <strain evidence="7">DSM 22965</strain>
    </source>
</reference>
<dbReference type="RefSeq" id="WP_092666519.1">
    <property type="nucleotide sequence ID" value="NZ_LT629734.1"/>
</dbReference>
<feature type="region of interest" description="Disordered" evidence="4">
    <location>
        <begin position="288"/>
        <end position="369"/>
    </location>
</feature>
<dbReference type="Gene3D" id="3.40.50.300">
    <property type="entry name" value="P-loop containing nucleotide triphosphate hydrolases"/>
    <property type="match status" value="1"/>
</dbReference>
<keyword evidence="2" id="KW-0547">Nucleotide-binding</keyword>
<dbReference type="GO" id="GO:0016887">
    <property type="term" value="F:ATP hydrolysis activity"/>
    <property type="evidence" value="ECO:0007669"/>
    <property type="project" value="InterPro"/>
</dbReference>
<evidence type="ECO:0000256" key="2">
    <source>
        <dbReference type="ARBA" id="ARBA00022741"/>
    </source>
</evidence>
<dbReference type="SUPFAM" id="SSF52540">
    <property type="entry name" value="P-loop containing nucleoside triphosphate hydrolases"/>
    <property type="match status" value="1"/>
</dbReference>
<dbReference type="PANTHER" id="PTHR24220:SF685">
    <property type="entry name" value="ABC TRANSPORTER RELATED"/>
    <property type="match status" value="1"/>
</dbReference>
<proteinExistence type="predicted"/>
<dbReference type="AlphaFoldDB" id="A0A1H1PPG4"/>
<evidence type="ECO:0000256" key="3">
    <source>
        <dbReference type="ARBA" id="ARBA00022840"/>
    </source>
</evidence>
<keyword evidence="1" id="KW-0813">Transport</keyword>
<dbReference type="InterPro" id="IPR017911">
    <property type="entry name" value="MacB-like_ATP-bd"/>
</dbReference>
<dbReference type="OrthoDB" id="9802264at2"/>
<feature type="domain" description="ABC transporter" evidence="5">
    <location>
        <begin position="17"/>
        <end position="255"/>
    </location>
</feature>
<evidence type="ECO:0000313" key="7">
    <source>
        <dbReference type="Proteomes" id="UP000199649"/>
    </source>
</evidence>
<dbReference type="InterPro" id="IPR003593">
    <property type="entry name" value="AAA+_ATPase"/>
</dbReference>
<evidence type="ECO:0000256" key="1">
    <source>
        <dbReference type="ARBA" id="ARBA00022448"/>
    </source>
</evidence>
<dbReference type="Proteomes" id="UP000199649">
    <property type="component" value="Chromosome I"/>
</dbReference>
<dbReference type="InterPro" id="IPR017871">
    <property type="entry name" value="ABC_transporter-like_CS"/>
</dbReference>
<sequence>MHNDPHPAPHTNRLEAHRLTHVYGEGASASPALADVSLTIGADGPEAVAIMGPSGSGKSTLLHVLAGIVAPADGRVVWRGQDLATMRDGARTRLRRSDFGFVFQSGQLLPELPAIENVALPLMLGGGSRVGAEAAAGALLHRLGLGAMLHRRPGELSGGQAQRVAIARALVGQPGIVFADEPTGALDRATGQAVMALLIGATLGHGASLVVVTHDPEVAAACSRVVRLEDGRIVSDGAPAPAVPPVEESAPQASAFHPPVEERTPQALASLPPVEERAPQALTFPSPVEERAPQAHASRDHAHLAAGSTHPSRWSAQAPAHPAPYGAAHPAPHGASAPAPSAPTYGQQRVANPMQQWIQQSAQHRGANR</sequence>
<evidence type="ECO:0000313" key="6">
    <source>
        <dbReference type="EMBL" id="SDS12639.1"/>
    </source>
</evidence>
<name>A0A1H1PPG4_9MICO</name>
<dbReference type="InterPro" id="IPR027417">
    <property type="entry name" value="P-loop_NTPase"/>
</dbReference>
<dbReference type="PROSITE" id="PS50893">
    <property type="entry name" value="ABC_TRANSPORTER_2"/>
    <property type="match status" value="1"/>
</dbReference>
<dbReference type="PROSITE" id="PS00211">
    <property type="entry name" value="ABC_TRANSPORTER_1"/>
    <property type="match status" value="1"/>
</dbReference>
<dbReference type="EMBL" id="LT629734">
    <property type="protein sequence ID" value="SDS12639.1"/>
    <property type="molecule type" value="Genomic_DNA"/>
</dbReference>
<dbReference type="InterPro" id="IPR003439">
    <property type="entry name" value="ABC_transporter-like_ATP-bd"/>
</dbReference>
<dbReference type="GO" id="GO:0022857">
    <property type="term" value="F:transmembrane transporter activity"/>
    <property type="evidence" value="ECO:0007669"/>
    <property type="project" value="TreeGrafter"/>
</dbReference>
<protein>
    <submittedName>
        <fullName evidence="6">Putative ABC transport system ATP-binding protein</fullName>
    </submittedName>
</protein>
<dbReference type="GO" id="GO:0005886">
    <property type="term" value="C:plasma membrane"/>
    <property type="evidence" value="ECO:0007669"/>
    <property type="project" value="TreeGrafter"/>
</dbReference>
<feature type="compositionally biased region" description="Low complexity" evidence="4">
    <location>
        <begin position="318"/>
        <end position="343"/>
    </location>
</feature>
<keyword evidence="7" id="KW-1185">Reference proteome</keyword>
<gene>
    <name evidence="6" type="ORF">SAMN04489719_1600</name>
</gene>
<feature type="compositionally biased region" description="Polar residues" evidence="4">
    <location>
        <begin position="344"/>
        <end position="363"/>
    </location>
</feature>
<evidence type="ECO:0000256" key="4">
    <source>
        <dbReference type="SAM" id="MobiDB-lite"/>
    </source>
</evidence>
<dbReference type="Pfam" id="PF00005">
    <property type="entry name" value="ABC_tran"/>
    <property type="match status" value="1"/>
</dbReference>
<feature type="compositionally biased region" description="Basic and acidic residues" evidence="4">
    <location>
        <begin position="288"/>
        <end position="303"/>
    </location>
</feature>
<feature type="region of interest" description="Disordered" evidence="4">
    <location>
        <begin position="236"/>
        <end position="263"/>
    </location>
</feature>
<organism evidence="6 7">
    <name type="scientific">Agrococcus carbonis</name>
    <dbReference type="NCBI Taxonomy" id="684552"/>
    <lineage>
        <taxon>Bacteria</taxon>
        <taxon>Bacillati</taxon>
        <taxon>Actinomycetota</taxon>
        <taxon>Actinomycetes</taxon>
        <taxon>Micrococcales</taxon>
        <taxon>Microbacteriaceae</taxon>
        <taxon>Agrococcus</taxon>
    </lineage>
</organism>
<dbReference type="GO" id="GO:0005524">
    <property type="term" value="F:ATP binding"/>
    <property type="evidence" value="ECO:0007669"/>
    <property type="project" value="UniProtKB-KW"/>
</dbReference>
<dbReference type="STRING" id="684552.SAMN04489719_1600"/>
<dbReference type="CDD" id="cd03255">
    <property type="entry name" value="ABC_MJ0796_LolCDE_FtsE"/>
    <property type="match status" value="1"/>
</dbReference>
<accession>A0A1H1PPG4</accession>
<dbReference type="InterPro" id="IPR015854">
    <property type="entry name" value="ABC_transpr_LolD-like"/>
</dbReference>
<dbReference type="SMART" id="SM00382">
    <property type="entry name" value="AAA"/>
    <property type="match status" value="1"/>
</dbReference>
<dbReference type="PANTHER" id="PTHR24220">
    <property type="entry name" value="IMPORT ATP-BINDING PROTEIN"/>
    <property type="match status" value="1"/>
</dbReference>